<dbReference type="Proteomes" id="UP000595448">
    <property type="component" value="Chromosome"/>
</dbReference>
<organism evidence="13 14">
    <name type="scientific">Brevundimonas vitisensis</name>
    <dbReference type="NCBI Taxonomy" id="2800818"/>
    <lineage>
        <taxon>Bacteria</taxon>
        <taxon>Pseudomonadati</taxon>
        <taxon>Pseudomonadota</taxon>
        <taxon>Alphaproteobacteria</taxon>
        <taxon>Caulobacterales</taxon>
        <taxon>Caulobacteraceae</taxon>
        <taxon>Brevundimonas</taxon>
    </lineage>
</organism>
<name>A0ABX7BIH6_9CAUL</name>
<keyword evidence="2 9" id="KW-0004">4Fe-4S</keyword>
<dbReference type="NCBIfam" id="TIGR01196">
    <property type="entry name" value="edd"/>
    <property type="match status" value="1"/>
</dbReference>
<dbReference type="SUPFAM" id="SSF143975">
    <property type="entry name" value="IlvD/EDD N-terminal domain-like"/>
    <property type="match status" value="1"/>
</dbReference>
<protein>
    <recommendedName>
        <fullName evidence="9 10">Phosphogluconate dehydratase</fullName>
        <ecNumber evidence="9 10">4.2.1.12</ecNumber>
    </recommendedName>
</protein>
<keyword evidence="3 9" id="KW-0479">Metal-binding</keyword>
<feature type="binding site" evidence="9">
    <location>
        <position position="156"/>
    </location>
    <ligand>
        <name>[4Fe-4S] cluster</name>
        <dbReference type="ChEBI" id="CHEBI:49883"/>
    </ligand>
</feature>
<evidence type="ECO:0000259" key="12">
    <source>
        <dbReference type="Pfam" id="PF24877"/>
    </source>
</evidence>
<keyword evidence="5 9" id="KW-0411">Iron-sulfur</keyword>
<evidence type="ECO:0000256" key="5">
    <source>
        <dbReference type="ARBA" id="ARBA00023014"/>
    </source>
</evidence>
<comment type="catalytic activity">
    <reaction evidence="9">
        <text>6-phospho-D-gluconate = 2-dehydro-3-deoxy-6-phospho-D-gluconate + H2O</text>
        <dbReference type="Rhea" id="RHEA:17277"/>
        <dbReference type="ChEBI" id="CHEBI:15377"/>
        <dbReference type="ChEBI" id="CHEBI:57569"/>
        <dbReference type="ChEBI" id="CHEBI:58759"/>
        <dbReference type="EC" id="4.2.1.12"/>
    </reaction>
</comment>
<dbReference type="InterPro" id="IPR004786">
    <property type="entry name" value="6-phosphgluc_deHydtase"/>
</dbReference>
<keyword evidence="7 9" id="KW-0456">Lyase</keyword>
<evidence type="ECO:0000256" key="9">
    <source>
        <dbReference type="HAMAP-Rule" id="MF_02094"/>
    </source>
</evidence>
<dbReference type="InterPro" id="IPR000581">
    <property type="entry name" value="ILV_EDD_N"/>
</dbReference>
<dbReference type="Gene3D" id="3.50.30.80">
    <property type="entry name" value="IlvD/EDD C-terminal domain-like"/>
    <property type="match status" value="1"/>
</dbReference>
<comment type="similarity">
    <text evidence="1 9">Belongs to the IlvD/Edd family.</text>
</comment>
<dbReference type="PANTHER" id="PTHR43661">
    <property type="entry name" value="D-XYLONATE DEHYDRATASE"/>
    <property type="match status" value="1"/>
</dbReference>
<evidence type="ECO:0000256" key="3">
    <source>
        <dbReference type="ARBA" id="ARBA00022723"/>
    </source>
</evidence>
<dbReference type="InterPro" id="IPR037237">
    <property type="entry name" value="IlvD/EDD_N"/>
</dbReference>
<evidence type="ECO:0000313" key="13">
    <source>
        <dbReference type="EMBL" id="QQQ17349.1"/>
    </source>
</evidence>
<dbReference type="InterPro" id="IPR020558">
    <property type="entry name" value="DiOHA_6PGluconate_deHydtase_CS"/>
</dbReference>
<feature type="domain" description="Dihydroxy-acid/6-phosphogluconate dehydratase C-terminal" evidence="12">
    <location>
        <begin position="405"/>
        <end position="599"/>
    </location>
</feature>
<dbReference type="InterPro" id="IPR042096">
    <property type="entry name" value="Dihydro-acid_dehy_C"/>
</dbReference>
<evidence type="ECO:0000256" key="7">
    <source>
        <dbReference type="ARBA" id="ARBA00023239"/>
    </source>
</evidence>
<evidence type="ECO:0000256" key="8">
    <source>
        <dbReference type="ARBA" id="ARBA00023277"/>
    </source>
</evidence>
<dbReference type="PROSITE" id="PS00887">
    <property type="entry name" value="ILVD_EDD_2"/>
    <property type="match status" value="1"/>
</dbReference>
<keyword evidence="4 9" id="KW-0408">Iron</keyword>
<dbReference type="Pfam" id="PF24877">
    <property type="entry name" value="ILV_EDD_C"/>
    <property type="match status" value="1"/>
</dbReference>
<feature type="binding site" evidence="9">
    <location>
        <position position="223"/>
    </location>
    <ligand>
        <name>[4Fe-4S] cluster</name>
        <dbReference type="ChEBI" id="CHEBI:49883"/>
    </ligand>
</feature>
<accession>A0ABX7BIH6</accession>
<evidence type="ECO:0000256" key="1">
    <source>
        <dbReference type="ARBA" id="ARBA00006486"/>
    </source>
</evidence>
<keyword evidence="6 9" id="KW-0311">Gluconate utilization</keyword>
<evidence type="ECO:0000256" key="4">
    <source>
        <dbReference type="ARBA" id="ARBA00023004"/>
    </source>
</evidence>
<proteinExistence type="inferred from homology"/>
<comment type="function">
    <text evidence="9">Catalyzes the dehydration of 6-phospho-D-gluconate to 2-dehydro-3-deoxy-6-phospho-D-gluconate.</text>
</comment>
<dbReference type="GO" id="GO:0004456">
    <property type="term" value="F:phosphogluconate dehydratase activity"/>
    <property type="evidence" value="ECO:0007669"/>
    <property type="project" value="UniProtKB-EC"/>
</dbReference>
<evidence type="ECO:0000256" key="10">
    <source>
        <dbReference type="NCBIfam" id="TIGR01196"/>
    </source>
</evidence>
<dbReference type="RefSeq" id="WP_201101675.1">
    <property type="nucleotide sequence ID" value="NZ_CP067977.1"/>
</dbReference>
<dbReference type="HAMAP" id="MF_02094">
    <property type="entry name" value="Edd"/>
    <property type="match status" value="1"/>
</dbReference>
<evidence type="ECO:0000256" key="6">
    <source>
        <dbReference type="ARBA" id="ARBA00023064"/>
    </source>
</evidence>
<dbReference type="Pfam" id="PF00920">
    <property type="entry name" value="ILVD_EDD_N"/>
    <property type="match status" value="1"/>
</dbReference>
<dbReference type="EC" id="4.2.1.12" evidence="9 10"/>
<keyword evidence="14" id="KW-1185">Reference proteome</keyword>
<dbReference type="PANTHER" id="PTHR43661:SF1">
    <property type="entry name" value="PHOSPHOGLUCONATE DEHYDRATASE"/>
    <property type="match status" value="1"/>
</dbReference>
<reference evidence="13 14" key="1">
    <citation type="submission" date="2021-01" db="EMBL/GenBank/DDBJ databases">
        <title>Brevundimonas vitis sp. nov., an bacterium isolated from grape (Vitis vinifera).</title>
        <authorList>
            <person name="Jiang L."/>
            <person name="Lee J."/>
        </authorList>
    </citation>
    <scope>NUCLEOTIDE SEQUENCE [LARGE SCALE GENOMIC DNA]</scope>
    <source>
        <strain evidence="13 14">GRTSA-9</strain>
    </source>
</reference>
<dbReference type="PROSITE" id="PS00886">
    <property type="entry name" value="ILVD_EDD_1"/>
    <property type="match status" value="1"/>
</dbReference>
<evidence type="ECO:0000259" key="11">
    <source>
        <dbReference type="Pfam" id="PF00920"/>
    </source>
</evidence>
<dbReference type="EMBL" id="CP067977">
    <property type="protein sequence ID" value="QQQ17349.1"/>
    <property type="molecule type" value="Genomic_DNA"/>
</dbReference>
<gene>
    <name evidence="9" type="primary">edd</name>
    <name evidence="13" type="ORF">JIP62_08220</name>
</gene>
<keyword evidence="8 9" id="KW-0119">Carbohydrate metabolism</keyword>
<dbReference type="SUPFAM" id="SSF52016">
    <property type="entry name" value="LeuD/IlvD-like"/>
    <property type="match status" value="1"/>
</dbReference>
<sequence length="608" mass="64162">MSLHPTVAAVTARIIERSGPTRTDYIRRMDHARDSGVARAKLSCANWAHAFAGQTIADKLTMMGGQAPNLGIVTAYNDMLSAHQPFERFPEILREAARAMGATAQVAGGTPAMCDGVTQGRPGMELSLFSRDLIAMSAGIALTHDAFDAAIMLGVCDKIVPGLFMGALAFGHLPVVFAPAGPMPSGIPNAEKARVRAEYAQGKVDRSVLLESEVGSYHSPGTCTFYGTANSNQMMMELMGLHMPSTAFVHPETGLRDALTAAAGRRAIELALSGTCRMADVIDEKAIVNGIVALLATGGSTNHAIHLVAMARAAGIVIDWTDMDELSAVTPLLARVYPNGSADVNAFQAAGGVAFVARELAQAGNIHSDVTTIMGSGIEAYFQEPSLIDGQLVWRDGVSESLDTDILRPASDPFQKDGGLRLVKGNLGRAVIKVSAVKPEHRIVEAPCAVFETQEEVQAAFKAGQLDRDVVIVLRFQGPKANGMPELHSLSPLMSVLLDRGFKVALVTDGRMSGASGKTAAAIHVSPEALDGGPLAYVQTGDIIRVDGEAGTLEAVGIDLTTRDRARRTPAHAASDSWGYGRELFTAFRRVVTSAEEGATVCFSGEET</sequence>
<comment type="pathway">
    <text evidence="9">Carbohydrate metabolism; Entner-Doudoroff pathway.</text>
</comment>
<feature type="domain" description="Dihydroxy-acid/6-phosphogluconate dehydratase N-terminal" evidence="11">
    <location>
        <begin position="68"/>
        <end position="379"/>
    </location>
</feature>
<evidence type="ECO:0000313" key="14">
    <source>
        <dbReference type="Proteomes" id="UP000595448"/>
    </source>
</evidence>
<comment type="cofactor">
    <cofactor evidence="9">
        <name>[4Fe-4S] cluster</name>
        <dbReference type="ChEBI" id="CHEBI:49883"/>
    </cofactor>
    <text evidence="9">Binds 1 [4Fe-4S] cluster.</text>
</comment>
<dbReference type="InterPro" id="IPR056740">
    <property type="entry name" value="ILV_EDD_C"/>
</dbReference>
<evidence type="ECO:0000256" key="2">
    <source>
        <dbReference type="ARBA" id="ARBA00022485"/>
    </source>
</evidence>